<evidence type="ECO:0000256" key="4">
    <source>
        <dbReference type="SAM" id="SignalP"/>
    </source>
</evidence>
<dbReference type="Proteomes" id="UP000494040">
    <property type="component" value="Unassembled WGS sequence"/>
</dbReference>
<feature type="chain" id="PRO_5035241844" description="Peptidase A1 domain-containing protein" evidence="4">
    <location>
        <begin position="17"/>
        <end position="388"/>
    </location>
</feature>
<feature type="signal peptide" evidence="4">
    <location>
        <begin position="1"/>
        <end position="16"/>
    </location>
</feature>
<feature type="disulfide bond" evidence="3">
    <location>
        <begin position="268"/>
        <end position="272"/>
    </location>
</feature>
<keyword evidence="4" id="KW-0732">Signal</keyword>
<reference evidence="6" key="1">
    <citation type="submission" date="2022-01" db="UniProtKB">
        <authorList>
            <consortium name="EnsemblMetazoa"/>
        </authorList>
    </citation>
    <scope>IDENTIFICATION</scope>
</reference>
<dbReference type="Gene3D" id="2.60.40.1960">
    <property type="match status" value="1"/>
</dbReference>
<organism evidence="6 7">
    <name type="scientific">Cimex lectularius</name>
    <name type="common">Bed bug</name>
    <name type="synonym">Acanthia lectularia</name>
    <dbReference type="NCBI Taxonomy" id="79782"/>
    <lineage>
        <taxon>Eukaryota</taxon>
        <taxon>Metazoa</taxon>
        <taxon>Ecdysozoa</taxon>
        <taxon>Arthropoda</taxon>
        <taxon>Hexapoda</taxon>
        <taxon>Insecta</taxon>
        <taxon>Pterygota</taxon>
        <taxon>Neoptera</taxon>
        <taxon>Paraneoptera</taxon>
        <taxon>Hemiptera</taxon>
        <taxon>Heteroptera</taxon>
        <taxon>Panheteroptera</taxon>
        <taxon>Cimicomorpha</taxon>
        <taxon>Cimicidae</taxon>
        <taxon>Cimex</taxon>
    </lineage>
</organism>
<feature type="active site" evidence="2">
    <location>
        <position position="277"/>
    </location>
</feature>
<evidence type="ECO:0000313" key="7">
    <source>
        <dbReference type="Proteomes" id="UP000494040"/>
    </source>
</evidence>
<dbReference type="PRINTS" id="PR00792">
    <property type="entry name" value="PEPSIN"/>
</dbReference>
<evidence type="ECO:0000256" key="3">
    <source>
        <dbReference type="PIRSR" id="PIRSR601461-2"/>
    </source>
</evidence>
<dbReference type="InterPro" id="IPR021109">
    <property type="entry name" value="Peptidase_aspartic_dom_sf"/>
</dbReference>
<dbReference type="AlphaFoldDB" id="A0A8I6TFT3"/>
<dbReference type="GeneID" id="106668627"/>
<dbReference type="InterPro" id="IPR001461">
    <property type="entry name" value="Aspartic_peptidase_A1"/>
</dbReference>
<comment type="similarity">
    <text evidence="1">Belongs to the peptidase A1 family.</text>
</comment>
<name>A0A8I6TFT3_CIMLE</name>
<dbReference type="Pfam" id="PF00026">
    <property type="entry name" value="Asp"/>
    <property type="match status" value="1"/>
</dbReference>
<dbReference type="GO" id="GO:0004190">
    <property type="term" value="F:aspartic-type endopeptidase activity"/>
    <property type="evidence" value="ECO:0007669"/>
    <property type="project" value="InterPro"/>
</dbReference>
<dbReference type="KEGG" id="clec:106668627"/>
<proteinExistence type="inferred from homology"/>
<evidence type="ECO:0000256" key="1">
    <source>
        <dbReference type="ARBA" id="ARBA00007447"/>
    </source>
</evidence>
<dbReference type="FunFam" id="2.40.70.10:FF:000044">
    <property type="entry name" value="Lysosomal aspartic protease"/>
    <property type="match status" value="1"/>
</dbReference>
<dbReference type="RefSeq" id="XP_014253040.1">
    <property type="nucleotide sequence ID" value="XM_014397554.2"/>
</dbReference>
<evidence type="ECO:0000313" key="6">
    <source>
        <dbReference type="EnsemblMetazoa" id="XP_014253040.1"/>
    </source>
</evidence>
<dbReference type="OMA" id="RRECTAM"/>
<dbReference type="GO" id="GO:0006508">
    <property type="term" value="P:proteolysis"/>
    <property type="evidence" value="ECO:0007669"/>
    <property type="project" value="InterPro"/>
</dbReference>
<keyword evidence="7" id="KW-1185">Reference proteome</keyword>
<sequence length="388" mass="43307">MLCFALVFLTCTTCFAHSINDGVVSLSLERQDPIFITMLKQGIHPRVIETFFSSIKSQAGNGTVPAKLYKLFDNEYYGKLKIRKDSFNVAYDTAWGNTWVPSVNCSSASITCKFRNKYTGKNGTNTLQRFRFPIENTILTGTVWIDNLSFDMSTVKNQSFGVVDKIPFFPFIYSICDGVVGLASNSGMFKSKSIVTAMLEQGLIKKPIFSIYINRDPNTPKGGSVMFGGIDKKHYKGEFTYTHVLPQSNGIWMFKMQSITISPKFVLCQSGCNVYMDTGSNLISGPSAEIESINQYIGAQVFFLNRYTVKCGRVDQLPKVTFTIGGKKFTLKGPDYVQEVNFGPVKVCLTVFKKTEESDMWSLGGSFIASYYTTFDIQNQLIGFATSL</sequence>
<evidence type="ECO:0000256" key="2">
    <source>
        <dbReference type="PIRSR" id="PIRSR601461-1"/>
    </source>
</evidence>
<dbReference type="Gene3D" id="2.40.70.10">
    <property type="entry name" value="Acid Proteases"/>
    <property type="match status" value="2"/>
</dbReference>
<dbReference type="GO" id="GO:0005764">
    <property type="term" value="C:lysosome"/>
    <property type="evidence" value="ECO:0007669"/>
    <property type="project" value="TreeGrafter"/>
</dbReference>
<dbReference type="SUPFAM" id="SSF50630">
    <property type="entry name" value="Acid proteases"/>
    <property type="match status" value="1"/>
</dbReference>
<dbReference type="PROSITE" id="PS51767">
    <property type="entry name" value="PEPTIDASE_A1"/>
    <property type="match status" value="1"/>
</dbReference>
<dbReference type="PANTHER" id="PTHR47966:SF51">
    <property type="entry name" value="BETA-SITE APP-CLEAVING ENZYME, ISOFORM A-RELATED"/>
    <property type="match status" value="1"/>
</dbReference>
<evidence type="ECO:0000259" key="5">
    <source>
        <dbReference type="PROSITE" id="PS51767"/>
    </source>
</evidence>
<dbReference type="PANTHER" id="PTHR47966">
    <property type="entry name" value="BETA-SITE APP-CLEAVING ENZYME, ISOFORM A-RELATED"/>
    <property type="match status" value="1"/>
</dbReference>
<feature type="domain" description="Peptidase A1" evidence="5">
    <location>
        <begin position="76"/>
        <end position="385"/>
    </location>
</feature>
<keyword evidence="3" id="KW-1015">Disulfide bond</keyword>
<dbReference type="InterPro" id="IPR033121">
    <property type="entry name" value="PEPTIDASE_A1"/>
</dbReference>
<feature type="active site" evidence="2">
    <location>
        <position position="92"/>
    </location>
</feature>
<dbReference type="OrthoDB" id="6614841at2759"/>
<accession>A0A8I6TFT3</accession>
<protein>
    <recommendedName>
        <fullName evidence="5">Peptidase A1 domain-containing protein</fullName>
    </recommendedName>
</protein>
<feature type="disulfide bond" evidence="3">
    <location>
        <begin position="105"/>
        <end position="112"/>
    </location>
</feature>
<dbReference type="EnsemblMetazoa" id="XM_014397554.2">
    <property type="protein sequence ID" value="XP_014253040.1"/>
    <property type="gene ID" value="LOC106668627"/>
</dbReference>